<accession>A0A931D1B4</accession>
<name>A0A931D1B4_9PSED</name>
<keyword evidence="2" id="KW-1185">Reference proteome</keyword>
<dbReference type="RefSeq" id="WP_196474977.1">
    <property type="nucleotide sequence ID" value="NZ_JACFYX020000007.1"/>
</dbReference>
<gene>
    <name evidence="1" type="ORF">H3221_10315</name>
</gene>
<sequence length="69" mass="7684">MPLTLNTWHSPEHQVWRIPVISITGETPLITISGYCTAFQLRSIARQLITIANDSDQGEKGPATYTVED</sequence>
<evidence type="ECO:0000313" key="1">
    <source>
        <dbReference type="EMBL" id="MBG0835505.1"/>
    </source>
</evidence>
<comment type="caution">
    <text evidence="1">The sequence shown here is derived from an EMBL/GenBank/DDBJ whole genome shotgun (WGS) entry which is preliminary data.</text>
</comment>
<dbReference type="Proteomes" id="UP000596932">
    <property type="component" value="Unassembled WGS sequence"/>
</dbReference>
<evidence type="ECO:0000313" key="2">
    <source>
        <dbReference type="Proteomes" id="UP000596932"/>
    </source>
</evidence>
<reference evidence="1" key="1">
    <citation type="submission" date="2020-07" db="EMBL/GenBank/DDBJ databases">
        <title>Pseudomonas chaetoceroseae sp. nov., a new member of the Pseudomonas oleovorans group isolated from a culture of Chaetoceros calcitrans.</title>
        <authorList>
            <person name="Girard L."/>
            <person name="Lood C."/>
            <person name="De Mot R."/>
            <person name="Baudart J."/>
        </authorList>
    </citation>
    <scope>NUCLEOTIDE SEQUENCE</scope>
    <source>
        <strain evidence="1">536</strain>
    </source>
</reference>
<dbReference type="EMBL" id="JACFYX010000008">
    <property type="protein sequence ID" value="MBG0835505.1"/>
    <property type="molecule type" value="Genomic_DNA"/>
</dbReference>
<dbReference type="AlphaFoldDB" id="A0A931D1B4"/>
<organism evidence="1 2">
    <name type="scientific">Pseudomonas chaetocerotis</name>
    <dbReference type="NCBI Taxonomy" id="2758695"/>
    <lineage>
        <taxon>Bacteria</taxon>
        <taxon>Pseudomonadati</taxon>
        <taxon>Pseudomonadota</taxon>
        <taxon>Gammaproteobacteria</taxon>
        <taxon>Pseudomonadales</taxon>
        <taxon>Pseudomonadaceae</taxon>
        <taxon>Pseudomonas</taxon>
    </lineage>
</organism>
<proteinExistence type="predicted"/>
<protein>
    <submittedName>
        <fullName evidence="1">Uncharacterized protein</fullName>
    </submittedName>
</protein>